<dbReference type="Proteomes" id="UP001596223">
    <property type="component" value="Unassembled WGS sequence"/>
</dbReference>
<dbReference type="RefSeq" id="WP_378600753.1">
    <property type="nucleotide sequence ID" value="NZ_JBHSQN010000002.1"/>
</dbReference>
<accession>A0ABW1JPI3</accession>
<gene>
    <name evidence="2" type="ORF">ACFP3H_06080</name>
</gene>
<dbReference type="InterPro" id="IPR046582">
    <property type="entry name" value="DUF6630"/>
</dbReference>
<evidence type="ECO:0000259" key="1">
    <source>
        <dbReference type="Pfam" id="PF20335"/>
    </source>
</evidence>
<proteinExistence type="predicted"/>
<protein>
    <recommendedName>
        <fullName evidence="1">DUF6630 domain-containing protein</fullName>
    </recommendedName>
</protein>
<name>A0ABW1JPI3_9NOCA</name>
<evidence type="ECO:0000313" key="3">
    <source>
        <dbReference type="Proteomes" id="UP001596223"/>
    </source>
</evidence>
<sequence>MPIGTLLVSQGTEGTAMEYEQRREAWAQVARCIAPTNAAVVEAVVGGTNDDPFDDLRWALNDEGLSAYIDWRSDPGEIRSSLGTLRTFPRKFGWRWFSGFVGDSADWEAGDDTVSLLEEIGERCLGSGSALLSLELDADGYGLTVVDVEHSERLMQLSAQSGRQLRLVRVGAWTNGAHKSGQRLRTAQEPSTAAPSARLRARAVKRAAGADRVSRLMNDTAERLTAAMAEAGFEISEALDGQPAEVFQGKQVSLRNVWFTLPDSGVPGMTAAVVAKFSRRGLGFRGMAWLGSAAAGEMARLVSQRGLSGDDLLQLVTFAHFDNPNDSSRMLFFFDESDYDIEMFMRYVHGPVAEWLAERDSLEKLLELARSGNSMHVLDRVNPDATRLRAVAVLGLENNQPNAVAALMRWYLARTEFTPSDSAESAAVFDAALMQKYPAYAQARAVM</sequence>
<organism evidence="2 3">
    <name type="scientific">Nocardia lasii</name>
    <dbReference type="NCBI Taxonomy" id="1616107"/>
    <lineage>
        <taxon>Bacteria</taxon>
        <taxon>Bacillati</taxon>
        <taxon>Actinomycetota</taxon>
        <taxon>Actinomycetes</taxon>
        <taxon>Mycobacteriales</taxon>
        <taxon>Nocardiaceae</taxon>
        <taxon>Nocardia</taxon>
    </lineage>
</organism>
<dbReference type="Pfam" id="PF20335">
    <property type="entry name" value="DUF6630"/>
    <property type="match status" value="1"/>
</dbReference>
<comment type="caution">
    <text evidence="2">The sequence shown here is derived from an EMBL/GenBank/DDBJ whole genome shotgun (WGS) entry which is preliminary data.</text>
</comment>
<dbReference type="EMBL" id="JBHSQN010000002">
    <property type="protein sequence ID" value="MFC6010613.1"/>
    <property type="molecule type" value="Genomic_DNA"/>
</dbReference>
<feature type="domain" description="DUF6630" evidence="1">
    <location>
        <begin position="27"/>
        <end position="166"/>
    </location>
</feature>
<reference evidence="3" key="1">
    <citation type="journal article" date="2019" name="Int. J. Syst. Evol. Microbiol.">
        <title>The Global Catalogue of Microorganisms (GCM) 10K type strain sequencing project: providing services to taxonomists for standard genome sequencing and annotation.</title>
        <authorList>
            <consortium name="The Broad Institute Genomics Platform"/>
            <consortium name="The Broad Institute Genome Sequencing Center for Infectious Disease"/>
            <person name="Wu L."/>
            <person name="Ma J."/>
        </authorList>
    </citation>
    <scope>NUCLEOTIDE SEQUENCE [LARGE SCALE GENOMIC DNA]</scope>
    <source>
        <strain evidence="3">CCUG 36956</strain>
    </source>
</reference>
<keyword evidence="3" id="KW-1185">Reference proteome</keyword>
<evidence type="ECO:0000313" key="2">
    <source>
        <dbReference type="EMBL" id="MFC6010613.1"/>
    </source>
</evidence>